<keyword evidence="3" id="KW-1185">Reference proteome</keyword>
<proteinExistence type="predicted"/>
<dbReference type="AlphaFoldDB" id="A0A7X0ICE3"/>
<accession>A0A7X0ICE3</accession>
<protein>
    <recommendedName>
        <fullName evidence="1">Recombinase domain-containing protein</fullName>
    </recommendedName>
</protein>
<sequence>MGLFGVVISKMEVRKMQRRMRSSHRARAERGEPVGGTRPFGWQADRLTLDADEAPLLRQAAIDFIRGRSIHSIVVEWQRREIMTSRGNLWTSRSLRLALDNPRMCGWRQLGGELVRDTNGDPVVGRWEPVITPDQWLAIKAIMDARRGRQVYPGGKIGDIRPPDFTEYRYLLTGILRCGRVKPDGATCNASMRVTHQRDCKQHIYVCPDKTQGGCGGVGRRGDLVDFFISELVLTKMEEEATFTSSDTVTAWPREQEYQDARNRLEALTQQWEAGQVTNDHYFRLLPRLEKSIADLRAESARFKASNERRQARATKDTAEIRKRWYMPEEEGGLALSQKRGHVKEALHAVVVHPAGKGRKKFDPNLLVPIWREE</sequence>
<dbReference type="InterPro" id="IPR050639">
    <property type="entry name" value="SSR_resolvase"/>
</dbReference>
<dbReference type="InterPro" id="IPR038109">
    <property type="entry name" value="DNA_bind_recomb_sf"/>
</dbReference>
<dbReference type="GO" id="GO:0000150">
    <property type="term" value="F:DNA strand exchange activity"/>
    <property type="evidence" value="ECO:0007669"/>
    <property type="project" value="InterPro"/>
</dbReference>
<evidence type="ECO:0000313" key="3">
    <source>
        <dbReference type="Proteomes" id="UP000555564"/>
    </source>
</evidence>
<dbReference type="Pfam" id="PF07508">
    <property type="entry name" value="Recombinase"/>
    <property type="match status" value="1"/>
</dbReference>
<dbReference type="InterPro" id="IPR011109">
    <property type="entry name" value="DNA_bind_recombinase_dom"/>
</dbReference>
<name>A0A7X0ICE3_9ACTN</name>
<dbReference type="InterPro" id="IPR025827">
    <property type="entry name" value="Zn_ribbon_recom_dom"/>
</dbReference>
<feature type="domain" description="Recombinase" evidence="1">
    <location>
        <begin position="39"/>
        <end position="149"/>
    </location>
</feature>
<gene>
    <name evidence="2" type="ORF">BJ992_000834</name>
</gene>
<dbReference type="PANTHER" id="PTHR30461:SF23">
    <property type="entry name" value="DNA RECOMBINASE-RELATED"/>
    <property type="match status" value="1"/>
</dbReference>
<dbReference type="Gene3D" id="3.90.1750.20">
    <property type="entry name" value="Putative Large Serine Recombinase, Chain B, Domain 2"/>
    <property type="match status" value="1"/>
</dbReference>
<dbReference type="GO" id="GO:0003677">
    <property type="term" value="F:DNA binding"/>
    <property type="evidence" value="ECO:0007669"/>
    <property type="project" value="InterPro"/>
</dbReference>
<dbReference type="Pfam" id="PF13408">
    <property type="entry name" value="Zn_ribbon_recom"/>
    <property type="match status" value="1"/>
</dbReference>
<reference evidence="2 3" key="1">
    <citation type="submission" date="2020-08" db="EMBL/GenBank/DDBJ databases">
        <title>Sequencing the genomes of 1000 actinobacteria strains.</title>
        <authorList>
            <person name="Klenk H.-P."/>
        </authorList>
    </citation>
    <scope>NUCLEOTIDE SEQUENCE [LARGE SCALE GENOMIC DNA]</scope>
    <source>
        <strain evidence="2 3">DSM 44936</strain>
    </source>
</reference>
<dbReference type="Proteomes" id="UP000555564">
    <property type="component" value="Unassembled WGS sequence"/>
</dbReference>
<dbReference type="PROSITE" id="PS51737">
    <property type="entry name" value="RECOMBINASE_DNA_BIND"/>
    <property type="match status" value="1"/>
</dbReference>
<dbReference type="EMBL" id="JACHIU010000001">
    <property type="protein sequence ID" value="MBB6471403.1"/>
    <property type="molecule type" value="Genomic_DNA"/>
</dbReference>
<comment type="caution">
    <text evidence="2">The sequence shown here is derived from an EMBL/GenBank/DDBJ whole genome shotgun (WGS) entry which is preliminary data.</text>
</comment>
<dbReference type="RefSeq" id="WP_184978621.1">
    <property type="nucleotide sequence ID" value="NZ_BAAALO010000113.1"/>
</dbReference>
<dbReference type="PANTHER" id="PTHR30461">
    <property type="entry name" value="DNA-INVERTASE FROM LAMBDOID PROPHAGE"/>
    <property type="match status" value="1"/>
</dbReference>
<organism evidence="2 3">
    <name type="scientific">Sphaerisporangium rubeum</name>
    <dbReference type="NCBI Taxonomy" id="321317"/>
    <lineage>
        <taxon>Bacteria</taxon>
        <taxon>Bacillati</taxon>
        <taxon>Actinomycetota</taxon>
        <taxon>Actinomycetes</taxon>
        <taxon>Streptosporangiales</taxon>
        <taxon>Streptosporangiaceae</taxon>
        <taxon>Sphaerisporangium</taxon>
    </lineage>
</organism>
<evidence type="ECO:0000259" key="1">
    <source>
        <dbReference type="PROSITE" id="PS51737"/>
    </source>
</evidence>
<evidence type="ECO:0000313" key="2">
    <source>
        <dbReference type="EMBL" id="MBB6471403.1"/>
    </source>
</evidence>